<name>A0AA44BGY2_9CLOT</name>
<keyword evidence="1" id="KW-0472">Membrane</keyword>
<feature type="transmembrane region" description="Helical" evidence="1">
    <location>
        <begin position="15"/>
        <end position="48"/>
    </location>
</feature>
<accession>A0AA44BGY2</accession>
<reference evidence="2 3" key="1">
    <citation type="submission" date="2019-04" db="EMBL/GenBank/DDBJ databases">
        <title>Isachenkonia alkalipeptolytica gen. nov. sp. nov. a new anaerobic, alkiliphilic organothrophic bacterium capable to reduce synthesized ferrihydrite isolated from a soda lake.</title>
        <authorList>
            <person name="Toshchakov S.V."/>
            <person name="Zavarzina D.G."/>
            <person name="Zhilina T.N."/>
            <person name="Kostrikina N.A."/>
            <person name="Kublanov I.V."/>
        </authorList>
    </citation>
    <scope>NUCLEOTIDE SEQUENCE [LARGE SCALE GENOMIC DNA]</scope>
    <source>
        <strain evidence="2 3">Z-1701</strain>
    </source>
</reference>
<sequence length="93" mass="10209">MEKKVSNRTINGLSYLSLVVGMGGFISFGYIRAFALIPLTAGLIIGLIEHRLTMKYGTTAMQLQMRPGIIISLFGLVVVAGFWFLTSIDLNQI</sequence>
<dbReference type="Proteomes" id="UP000449710">
    <property type="component" value="Unassembled WGS sequence"/>
</dbReference>
<organism evidence="2 3">
    <name type="scientific">Isachenkonia alkalipeptolytica</name>
    <dbReference type="NCBI Taxonomy" id="2565777"/>
    <lineage>
        <taxon>Bacteria</taxon>
        <taxon>Bacillati</taxon>
        <taxon>Bacillota</taxon>
        <taxon>Clostridia</taxon>
        <taxon>Eubacteriales</taxon>
        <taxon>Clostridiaceae</taxon>
        <taxon>Isachenkonia</taxon>
    </lineage>
</organism>
<keyword evidence="3" id="KW-1185">Reference proteome</keyword>
<dbReference type="AlphaFoldDB" id="A0AA44BGY2"/>
<evidence type="ECO:0000256" key="1">
    <source>
        <dbReference type="SAM" id="Phobius"/>
    </source>
</evidence>
<keyword evidence="1" id="KW-0812">Transmembrane</keyword>
<keyword evidence="1" id="KW-1133">Transmembrane helix</keyword>
<gene>
    <name evidence="2" type="ORF">ISALK_14515</name>
</gene>
<evidence type="ECO:0000313" key="3">
    <source>
        <dbReference type="Proteomes" id="UP000449710"/>
    </source>
</evidence>
<comment type="caution">
    <text evidence="2">The sequence shown here is derived from an EMBL/GenBank/DDBJ whole genome shotgun (WGS) entry which is preliminary data.</text>
</comment>
<dbReference type="EMBL" id="SUMG01000046">
    <property type="protein sequence ID" value="NBG89696.1"/>
    <property type="molecule type" value="Genomic_DNA"/>
</dbReference>
<dbReference type="RefSeq" id="WP_160723630.1">
    <property type="nucleotide sequence ID" value="NZ_SUMG01000046.1"/>
</dbReference>
<proteinExistence type="predicted"/>
<evidence type="ECO:0000313" key="2">
    <source>
        <dbReference type="EMBL" id="NBG89696.1"/>
    </source>
</evidence>
<feature type="transmembrane region" description="Helical" evidence="1">
    <location>
        <begin position="69"/>
        <end position="88"/>
    </location>
</feature>
<protein>
    <submittedName>
        <fullName evidence="2">Uncharacterized protein</fullName>
    </submittedName>
</protein>